<dbReference type="Proteomes" id="UP001583172">
    <property type="component" value="Unassembled WGS sequence"/>
</dbReference>
<evidence type="ECO:0000256" key="1">
    <source>
        <dbReference type="SAM" id="MobiDB-lite"/>
    </source>
</evidence>
<proteinExistence type="predicted"/>
<gene>
    <name evidence="2" type="ORF">VTJ49DRAFT_3312</name>
</gene>
<evidence type="ECO:0000313" key="3">
    <source>
        <dbReference type="Proteomes" id="UP001583172"/>
    </source>
</evidence>
<feature type="compositionally biased region" description="Polar residues" evidence="1">
    <location>
        <begin position="237"/>
        <end position="253"/>
    </location>
</feature>
<name>A0ABR3V7T3_HUMIN</name>
<evidence type="ECO:0000313" key="2">
    <source>
        <dbReference type="EMBL" id="KAL1837864.1"/>
    </source>
</evidence>
<feature type="region of interest" description="Disordered" evidence="1">
    <location>
        <begin position="279"/>
        <end position="308"/>
    </location>
</feature>
<accession>A0ABR3V7T3</accession>
<feature type="compositionally biased region" description="Basic and acidic residues" evidence="1">
    <location>
        <begin position="1"/>
        <end position="10"/>
    </location>
</feature>
<feature type="region of interest" description="Disordered" evidence="1">
    <location>
        <begin position="1"/>
        <end position="74"/>
    </location>
</feature>
<feature type="region of interest" description="Disordered" evidence="1">
    <location>
        <begin position="220"/>
        <end position="256"/>
    </location>
</feature>
<feature type="region of interest" description="Disordered" evidence="1">
    <location>
        <begin position="129"/>
        <end position="151"/>
    </location>
</feature>
<sequence length="308" mass="32353">MSDPNTDRPASRAYHVSTAPPASPRPQPSVVAARGSRSSLRQDQIPEHYTVPYSPPHSLDEAEGAPLVPDGGGLPVQPSPPQPFSPIFTLIASTSQSTNKQTIHHPTVHYIFADDDPEVLTAALAHHHGSVRDEEEDDSNNEMQGGGIRTPLDRGVLLDVEPTADGSGYEVVWASSLTPDWAATSARLSRTEAGTGADGFATGALGSNLVLKIEGVSLEPSPPRSLLGKAAAASPETEMQSEGTVSGRQQNVPTAEEYPELLREFEKRMGTLRKVVEAGAARQRALEHGSVQAPGTGGGEGAAVSSRP</sequence>
<organism evidence="2 3">
    <name type="scientific">Humicola insolens</name>
    <name type="common">Soft-rot fungus</name>
    <dbReference type="NCBI Taxonomy" id="85995"/>
    <lineage>
        <taxon>Eukaryota</taxon>
        <taxon>Fungi</taxon>
        <taxon>Dikarya</taxon>
        <taxon>Ascomycota</taxon>
        <taxon>Pezizomycotina</taxon>
        <taxon>Sordariomycetes</taxon>
        <taxon>Sordariomycetidae</taxon>
        <taxon>Sordariales</taxon>
        <taxon>Chaetomiaceae</taxon>
        <taxon>Mycothermus</taxon>
    </lineage>
</organism>
<protein>
    <submittedName>
        <fullName evidence="2">Uncharacterized protein</fullName>
    </submittedName>
</protein>
<comment type="caution">
    <text evidence="2">The sequence shown here is derived from an EMBL/GenBank/DDBJ whole genome shotgun (WGS) entry which is preliminary data.</text>
</comment>
<reference evidence="2 3" key="1">
    <citation type="journal article" date="2024" name="Commun. Biol.">
        <title>Comparative genomic analysis of thermophilic fungi reveals convergent evolutionary adaptations and gene losses.</title>
        <authorList>
            <person name="Steindorff A.S."/>
            <person name="Aguilar-Pontes M.V."/>
            <person name="Robinson A.J."/>
            <person name="Andreopoulos B."/>
            <person name="LaButti K."/>
            <person name="Kuo A."/>
            <person name="Mondo S."/>
            <person name="Riley R."/>
            <person name="Otillar R."/>
            <person name="Haridas S."/>
            <person name="Lipzen A."/>
            <person name="Grimwood J."/>
            <person name="Schmutz J."/>
            <person name="Clum A."/>
            <person name="Reid I.D."/>
            <person name="Moisan M.C."/>
            <person name="Butler G."/>
            <person name="Nguyen T.T.M."/>
            <person name="Dewar K."/>
            <person name="Conant G."/>
            <person name="Drula E."/>
            <person name="Henrissat B."/>
            <person name="Hansel C."/>
            <person name="Singer S."/>
            <person name="Hutchinson M.I."/>
            <person name="de Vries R.P."/>
            <person name="Natvig D.O."/>
            <person name="Powell A.J."/>
            <person name="Tsang A."/>
            <person name="Grigoriev I.V."/>
        </authorList>
    </citation>
    <scope>NUCLEOTIDE SEQUENCE [LARGE SCALE GENOMIC DNA]</scope>
    <source>
        <strain evidence="2 3">CBS 620.91</strain>
    </source>
</reference>
<dbReference type="EMBL" id="JAZGSY010000257">
    <property type="protein sequence ID" value="KAL1837864.1"/>
    <property type="molecule type" value="Genomic_DNA"/>
</dbReference>
<keyword evidence="3" id="KW-1185">Reference proteome</keyword>